<gene>
    <name evidence="7" type="ORF">B0A52_01922</name>
</gene>
<feature type="transmembrane region" description="Helical" evidence="6">
    <location>
        <begin position="198"/>
        <end position="219"/>
    </location>
</feature>
<organism evidence="7 8">
    <name type="scientific">Exophiala mesophila</name>
    <name type="common">Black yeast-like fungus</name>
    <dbReference type="NCBI Taxonomy" id="212818"/>
    <lineage>
        <taxon>Eukaryota</taxon>
        <taxon>Fungi</taxon>
        <taxon>Dikarya</taxon>
        <taxon>Ascomycota</taxon>
        <taxon>Pezizomycotina</taxon>
        <taxon>Eurotiomycetes</taxon>
        <taxon>Chaetothyriomycetidae</taxon>
        <taxon>Chaetothyriales</taxon>
        <taxon>Herpotrichiellaceae</taxon>
        <taxon>Exophiala</taxon>
    </lineage>
</organism>
<comment type="caution">
    <text evidence="7">The sequence shown here is derived from an EMBL/GenBank/DDBJ whole genome shotgun (WGS) entry which is preliminary data.</text>
</comment>
<comment type="subcellular location">
    <subcellularLocation>
        <location evidence="1">Membrane</location>
        <topology evidence="1">Multi-pass membrane protein</topology>
    </subcellularLocation>
</comment>
<name>A0A438NEE3_EXOME</name>
<keyword evidence="3 6" id="KW-0812">Transmembrane</keyword>
<keyword evidence="5 6" id="KW-0472">Membrane</keyword>
<dbReference type="SUPFAM" id="SSF103473">
    <property type="entry name" value="MFS general substrate transporter"/>
    <property type="match status" value="1"/>
</dbReference>
<evidence type="ECO:0000256" key="6">
    <source>
        <dbReference type="SAM" id="Phobius"/>
    </source>
</evidence>
<keyword evidence="2" id="KW-0813">Transport</keyword>
<evidence type="ECO:0000256" key="4">
    <source>
        <dbReference type="ARBA" id="ARBA00022989"/>
    </source>
</evidence>
<protein>
    <recommendedName>
        <fullName evidence="9">Major facilitator superfamily (MFS) profile domain-containing protein</fullName>
    </recommendedName>
</protein>
<dbReference type="OrthoDB" id="4139357at2759"/>
<proteinExistence type="predicted"/>
<accession>A0A438NEE3</accession>
<dbReference type="EMBL" id="NAJM01000005">
    <property type="protein sequence ID" value="RVX74090.1"/>
    <property type="molecule type" value="Genomic_DNA"/>
</dbReference>
<dbReference type="Pfam" id="PF06609">
    <property type="entry name" value="TRI12"/>
    <property type="match status" value="2"/>
</dbReference>
<feature type="transmembrane region" description="Helical" evidence="6">
    <location>
        <begin position="379"/>
        <end position="398"/>
    </location>
</feature>
<feature type="transmembrane region" description="Helical" evidence="6">
    <location>
        <begin position="76"/>
        <end position="94"/>
    </location>
</feature>
<evidence type="ECO:0008006" key="9">
    <source>
        <dbReference type="Google" id="ProtNLM"/>
    </source>
</evidence>
<keyword evidence="4 6" id="KW-1133">Transmembrane helix</keyword>
<reference evidence="7 8" key="1">
    <citation type="submission" date="2017-03" db="EMBL/GenBank/DDBJ databases">
        <title>Genomes of endolithic fungi from Antarctica.</title>
        <authorList>
            <person name="Coleine C."/>
            <person name="Masonjones S."/>
            <person name="Stajich J.E."/>
        </authorList>
    </citation>
    <scope>NUCLEOTIDE SEQUENCE [LARGE SCALE GENOMIC DNA]</scope>
    <source>
        <strain evidence="7 8">CCFEE 6314</strain>
    </source>
</reference>
<evidence type="ECO:0000313" key="8">
    <source>
        <dbReference type="Proteomes" id="UP000288859"/>
    </source>
</evidence>
<dbReference type="GO" id="GO:0022857">
    <property type="term" value="F:transmembrane transporter activity"/>
    <property type="evidence" value="ECO:0007669"/>
    <property type="project" value="InterPro"/>
</dbReference>
<dbReference type="InterPro" id="IPR036259">
    <property type="entry name" value="MFS_trans_sf"/>
</dbReference>
<dbReference type="AlphaFoldDB" id="A0A438NEE3"/>
<feature type="transmembrane region" description="Helical" evidence="6">
    <location>
        <begin position="38"/>
        <end position="64"/>
    </location>
</feature>
<feature type="transmembrane region" description="Helical" evidence="6">
    <location>
        <begin position="115"/>
        <end position="136"/>
    </location>
</feature>
<dbReference type="InterPro" id="IPR010573">
    <property type="entry name" value="MFS_Str1/Tri12-like"/>
</dbReference>
<evidence type="ECO:0000256" key="5">
    <source>
        <dbReference type="ARBA" id="ARBA00023136"/>
    </source>
</evidence>
<evidence type="ECO:0000256" key="2">
    <source>
        <dbReference type="ARBA" id="ARBA00022448"/>
    </source>
</evidence>
<feature type="transmembrane region" description="Helical" evidence="6">
    <location>
        <begin position="148"/>
        <end position="168"/>
    </location>
</feature>
<dbReference type="PANTHER" id="PTHR23501">
    <property type="entry name" value="MAJOR FACILITATOR SUPERFAMILY"/>
    <property type="match status" value="1"/>
</dbReference>
<dbReference type="VEuPathDB" id="FungiDB:PV10_04700"/>
<evidence type="ECO:0000256" key="1">
    <source>
        <dbReference type="ARBA" id="ARBA00004141"/>
    </source>
</evidence>
<evidence type="ECO:0000256" key="3">
    <source>
        <dbReference type="ARBA" id="ARBA00022692"/>
    </source>
</evidence>
<evidence type="ECO:0000313" key="7">
    <source>
        <dbReference type="EMBL" id="RVX74090.1"/>
    </source>
</evidence>
<sequence>MMDPKIEEKNLEHLDTVKHGSEEVHPEQDEVKLSSVRFVGTIIAAGFGMIGASGAFALPASVLGVINNDIGPDPNYFWIGLVNTLMLSVGFTLVGRPPNFKMKNTQSRLELIKSFDWVGLFLFTGGLLIFLIGLSWGGSVHPWRSAEVVAFIVCGGCVLVAFVVYEYFAQLKEPLIPLHLFRNTGWMVFGLYTTDTRWGSLLSCAGPASFILGMALSGLGRYIGKQKWQIVATSVAATPLLGGIACATVDNRATVLGLLIVGATFIGYIEGLSLATSGIAIENQEEIGTAVGVATTLRSAWSTVATTIYLVVLQNRLAEAVPDIVVPAITEAGLPESSVASFLEAIATGSFASVVGITPTVVEAGTAAYQQALVFAFRGVFYTALAFLTVNAIAALFFPNLDDKMTDQVAVRLRDVKSGRDMEQQGPTAN</sequence>
<dbReference type="GO" id="GO:0005886">
    <property type="term" value="C:plasma membrane"/>
    <property type="evidence" value="ECO:0007669"/>
    <property type="project" value="TreeGrafter"/>
</dbReference>
<dbReference type="Proteomes" id="UP000288859">
    <property type="component" value="Unassembled WGS sequence"/>
</dbReference>
<dbReference type="PANTHER" id="PTHR23501:SF109">
    <property type="entry name" value="MAJOR FACILITATOR SUPERFAMILY (MFS) PROFILE DOMAIN-CONTAINING PROTEIN-RELATED"/>
    <property type="match status" value="1"/>
</dbReference>